<feature type="domain" description="Integrase catalytic" evidence="2">
    <location>
        <begin position="121"/>
        <end position="285"/>
    </location>
</feature>
<sequence length="305" mass="34013">MTALLEEHPHLGVECVLRELHIASSTYYRRRRAEREPCARTCQDAVPTGRIRQIHTASGGIYGSPRVHAVLKREGVAVGRKRVGRLMREAELAGVSPRRKGFTRRDPKATLAPDLVRRDFTAPAPNRLWVTDLTMVPTGEGPLWLSAIRDAFSRRVVAWETSARADADLVLTTLEYALASREPDPGTLIHHADHGCQYTSVKLTTGLVRAGVQASMGSGGDSYDNALAENLWMLIKTEGLGGRTFTTRAEANLALFEYIDGFYNSRRIQEKLGWLSPIEFEEKYYADQATAERANLRPRRPVLTS</sequence>
<organism evidence="3 4">
    <name type="scientific">Streptomyces incanus</name>
    <dbReference type="NCBI Taxonomy" id="887453"/>
    <lineage>
        <taxon>Bacteria</taxon>
        <taxon>Bacillati</taxon>
        <taxon>Actinomycetota</taxon>
        <taxon>Actinomycetes</taxon>
        <taxon>Kitasatosporales</taxon>
        <taxon>Streptomycetaceae</taxon>
        <taxon>Streptomyces</taxon>
    </lineage>
</organism>
<dbReference type="InterPro" id="IPR048020">
    <property type="entry name" value="Transpos_IS3"/>
</dbReference>
<dbReference type="Proteomes" id="UP001596183">
    <property type="component" value="Unassembled WGS sequence"/>
</dbReference>
<evidence type="ECO:0000256" key="1">
    <source>
        <dbReference type="ARBA" id="ARBA00002286"/>
    </source>
</evidence>
<gene>
    <name evidence="3" type="ORF">ACFP2V_34095</name>
</gene>
<dbReference type="InterPro" id="IPR025948">
    <property type="entry name" value="HTH-like_dom"/>
</dbReference>
<comment type="caution">
    <text evidence="3">The sequence shown here is derived from an EMBL/GenBank/DDBJ whole genome shotgun (WGS) entry which is preliminary data.</text>
</comment>
<dbReference type="Pfam" id="PF13276">
    <property type="entry name" value="HTH_21"/>
    <property type="match status" value="1"/>
</dbReference>
<comment type="function">
    <text evidence="1">Involved in the transposition of the insertion sequence.</text>
</comment>
<dbReference type="PANTHER" id="PTHR46889">
    <property type="entry name" value="TRANSPOSASE INSF FOR INSERTION SEQUENCE IS3B-RELATED"/>
    <property type="match status" value="1"/>
</dbReference>
<keyword evidence="4" id="KW-1185">Reference proteome</keyword>
<dbReference type="RefSeq" id="WP_381219145.1">
    <property type="nucleotide sequence ID" value="NZ_JBHSPC010000134.1"/>
</dbReference>
<reference evidence="4" key="1">
    <citation type="journal article" date="2019" name="Int. J. Syst. Evol. Microbiol.">
        <title>The Global Catalogue of Microorganisms (GCM) 10K type strain sequencing project: providing services to taxonomists for standard genome sequencing and annotation.</title>
        <authorList>
            <consortium name="The Broad Institute Genomics Platform"/>
            <consortium name="The Broad Institute Genome Sequencing Center for Infectious Disease"/>
            <person name="Wu L."/>
            <person name="Ma J."/>
        </authorList>
    </citation>
    <scope>NUCLEOTIDE SEQUENCE [LARGE SCALE GENOMIC DNA]</scope>
    <source>
        <strain evidence="4">JCM 13852</strain>
    </source>
</reference>
<dbReference type="InterPro" id="IPR036397">
    <property type="entry name" value="RNaseH_sf"/>
</dbReference>
<protein>
    <submittedName>
        <fullName evidence="3">IS3 family transposase</fullName>
    </submittedName>
</protein>
<evidence type="ECO:0000313" key="3">
    <source>
        <dbReference type="EMBL" id="MFC5674908.1"/>
    </source>
</evidence>
<name>A0ABW0XWQ9_9ACTN</name>
<dbReference type="SUPFAM" id="SSF53098">
    <property type="entry name" value="Ribonuclease H-like"/>
    <property type="match status" value="1"/>
</dbReference>
<dbReference type="InterPro" id="IPR001584">
    <property type="entry name" value="Integrase_cat-core"/>
</dbReference>
<dbReference type="Pfam" id="PF13333">
    <property type="entry name" value="rve_2"/>
    <property type="match status" value="1"/>
</dbReference>
<dbReference type="Gene3D" id="3.30.420.10">
    <property type="entry name" value="Ribonuclease H-like superfamily/Ribonuclease H"/>
    <property type="match status" value="1"/>
</dbReference>
<evidence type="ECO:0000313" key="4">
    <source>
        <dbReference type="Proteomes" id="UP001596183"/>
    </source>
</evidence>
<dbReference type="InterPro" id="IPR012337">
    <property type="entry name" value="RNaseH-like_sf"/>
</dbReference>
<dbReference type="PROSITE" id="PS50994">
    <property type="entry name" value="INTEGRASE"/>
    <property type="match status" value="1"/>
</dbReference>
<dbReference type="NCBIfam" id="NF033516">
    <property type="entry name" value="transpos_IS3"/>
    <property type="match status" value="1"/>
</dbReference>
<evidence type="ECO:0000259" key="2">
    <source>
        <dbReference type="PROSITE" id="PS50994"/>
    </source>
</evidence>
<dbReference type="PANTHER" id="PTHR46889:SF4">
    <property type="entry name" value="TRANSPOSASE INSO FOR INSERTION SEQUENCE ELEMENT IS911B-RELATED"/>
    <property type="match status" value="1"/>
</dbReference>
<accession>A0ABW0XWQ9</accession>
<dbReference type="EMBL" id="JBHSPC010000134">
    <property type="protein sequence ID" value="MFC5674908.1"/>
    <property type="molecule type" value="Genomic_DNA"/>
</dbReference>
<proteinExistence type="predicted"/>
<dbReference type="InterPro" id="IPR050900">
    <property type="entry name" value="Transposase_IS3/IS150/IS904"/>
</dbReference>
<dbReference type="Pfam" id="PF00665">
    <property type="entry name" value="rve"/>
    <property type="match status" value="1"/>
</dbReference>